<protein>
    <recommendedName>
        <fullName evidence="6">Cytochrome P450</fullName>
    </recommendedName>
</protein>
<dbReference type="InterPro" id="IPR002401">
    <property type="entry name" value="Cyt_P450_E_grp-I"/>
</dbReference>
<comment type="similarity">
    <text evidence="1">Belongs to the cytochrome P450 family.</text>
</comment>
<evidence type="ECO:0000256" key="1">
    <source>
        <dbReference type="ARBA" id="ARBA00010617"/>
    </source>
</evidence>
<name>A0AAD4SN61_9MAGN</name>
<reference evidence="4" key="1">
    <citation type="submission" date="2022-04" db="EMBL/GenBank/DDBJ databases">
        <title>A functionally conserved STORR gene fusion in Papaver species that diverged 16.8 million years ago.</title>
        <authorList>
            <person name="Catania T."/>
        </authorList>
    </citation>
    <scope>NUCLEOTIDE SEQUENCE</scope>
    <source>
        <strain evidence="4">S-188037</strain>
    </source>
</reference>
<keyword evidence="2" id="KW-0479">Metal-binding</keyword>
<keyword evidence="5" id="KW-1185">Reference proteome</keyword>
<evidence type="ECO:0000313" key="5">
    <source>
        <dbReference type="Proteomes" id="UP001202328"/>
    </source>
</evidence>
<comment type="caution">
    <text evidence="4">The sequence shown here is derived from an EMBL/GenBank/DDBJ whole genome shotgun (WGS) entry which is preliminary data.</text>
</comment>
<dbReference type="Gene3D" id="1.10.630.10">
    <property type="entry name" value="Cytochrome P450"/>
    <property type="match status" value="1"/>
</dbReference>
<dbReference type="AlphaFoldDB" id="A0AAD4SN61"/>
<accession>A0AAD4SN61</accession>
<dbReference type="GO" id="GO:0004497">
    <property type="term" value="F:monooxygenase activity"/>
    <property type="evidence" value="ECO:0007669"/>
    <property type="project" value="InterPro"/>
</dbReference>
<proteinExistence type="inferred from homology"/>
<dbReference type="Pfam" id="PF00067">
    <property type="entry name" value="p450"/>
    <property type="match status" value="1"/>
</dbReference>
<evidence type="ECO:0000256" key="3">
    <source>
        <dbReference type="ARBA" id="ARBA00023004"/>
    </source>
</evidence>
<gene>
    <name evidence="4" type="ORF">MKW98_007108</name>
</gene>
<dbReference type="InterPro" id="IPR036396">
    <property type="entry name" value="Cyt_P450_sf"/>
</dbReference>
<evidence type="ECO:0000313" key="4">
    <source>
        <dbReference type="EMBL" id="KAI3913092.1"/>
    </source>
</evidence>
<dbReference type="GO" id="GO:0033075">
    <property type="term" value="P:isoquinoline alkaloid biosynthetic process"/>
    <property type="evidence" value="ECO:0007669"/>
    <property type="project" value="UniProtKB-ARBA"/>
</dbReference>
<dbReference type="PRINTS" id="PR00463">
    <property type="entry name" value="EP450I"/>
</dbReference>
<dbReference type="SUPFAM" id="SSF48264">
    <property type="entry name" value="Cytochrome P450"/>
    <property type="match status" value="1"/>
</dbReference>
<dbReference type="PANTHER" id="PTHR47955">
    <property type="entry name" value="CYTOCHROME P450 FAMILY 71 PROTEIN"/>
    <property type="match status" value="1"/>
</dbReference>
<dbReference type="InterPro" id="IPR001128">
    <property type="entry name" value="Cyt_P450"/>
</dbReference>
<sequence>MERINCASSEPGMSINLTEIMFTMLNTIIFRCSLGDNFNKDHVDSFGRLIKKATTLMESMCFEDFFPLLKWVDVLNGFQGKLDTTSQELDNFFNQVIDDHLRSEEHGCKDDKKMNFIDLLLLHAEEDNLNLSRDNIKGIIMDMFVGGSDTTATAVEWSMAELIKNPRLMKKAQEEIYVVRGVCFLCVGCKTLVFGIVGRSASARSLANRSLAFQMRVLYFNVPEEKGSAPIVNAEFLQQVNPFLLFGCGVIPKECSTRPG</sequence>
<dbReference type="GO" id="GO:0005506">
    <property type="term" value="F:iron ion binding"/>
    <property type="evidence" value="ECO:0007669"/>
    <property type="project" value="InterPro"/>
</dbReference>
<evidence type="ECO:0008006" key="6">
    <source>
        <dbReference type="Google" id="ProtNLM"/>
    </source>
</evidence>
<dbReference type="GO" id="GO:0020037">
    <property type="term" value="F:heme binding"/>
    <property type="evidence" value="ECO:0007669"/>
    <property type="project" value="InterPro"/>
</dbReference>
<dbReference type="EMBL" id="JAJJMB010009541">
    <property type="protein sequence ID" value="KAI3913092.1"/>
    <property type="molecule type" value="Genomic_DNA"/>
</dbReference>
<dbReference type="PANTHER" id="PTHR47955:SF18">
    <property type="entry name" value="CYTOCHROME P450 71A1-LIKE"/>
    <property type="match status" value="1"/>
</dbReference>
<dbReference type="Proteomes" id="UP001202328">
    <property type="component" value="Unassembled WGS sequence"/>
</dbReference>
<dbReference type="GO" id="GO:0016705">
    <property type="term" value="F:oxidoreductase activity, acting on paired donors, with incorporation or reduction of molecular oxygen"/>
    <property type="evidence" value="ECO:0007669"/>
    <property type="project" value="InterPro"/>
</dbReference>
<evidence type="ECO:0000256" key="2">
    <source>
        <dbReference type="ARBA" id="ARBA00022723"/>
    </source>
</evidence>
<organism evidence="4 5">
    <name type="scientific">Papaver atlanticum</name>
    <dbReference type="NCBI Taxonomy" id="357466"/>
    <lineage>
        <taxon>Eukaryota</taxon>
        <taxon>Viridiplantae</taxon>
        <taxon>Streptophyta</taxon>
        <taxon>Embryophyta</taxon>
        <taxon>Tracheophyta</taxon>
        <taxon>Spermatophyta</taxon>
        <taxon>Magnoliopsida</taxon>
        <taxon>Ranunculales</taxon>
        <taxon>Papaveraceae</taxon>
        <taxon>Papaveroideae</taxon>
        <taxon>Papaver</taxon>
    </lineage>
</organism>
<keyword evidence="3" id="KW-0408">Iron</keyword>